<dbReference type="PANTHER" id="PTHR15237:SF0">
    <property type="entry name" value="CELL CYCLE CHECKPOINT CONTROL PROTEIN"/>
    <property type="match status" value="1"/>
</dbReference>
<dbReference type="SUPFAM" id="SSF55979">
    <property type="entry name" value="DNA clamp"/>
    <property type="match status" value="1"/>
</dbReference>
<evidence type="ECO:0000313" key="3">
    <source>
        <dbReference type="Proteomes" id="UP000193648"/>
    </source>
</evidence>
<dbReference type="InParanoid" id="A0A1Y2GQ44"/>
<dbReference type="FunCoup" id="A0A1Y2GQ44">
    <property type="interactions" value="376"/>
</dbReference>
<dbReference type="GO" id="GO:0030896">
    <property type="term" value="C:checkpoint clamp complex"/>
    <property type="evidence" value="ECO:0007669"/>
    <property type="project" value="InterPro"/>
</dbReference>
<feature type="region of interest" description="Disordered" evidence="1">
    <location>
        <begin position="417"/>
        <end position="437"/>
    </location>
</feature>
<feature type="region of interest" description="Disordered" evidence="1">
    <location>
        <begin position="306"/>
        <end position="331"/>
    </location>
</feature>
<dbReference type="InterPro" id="IPR046938">
    <property type="entry name" value="DNA_clamp_sf"/>
</dbReference>
<evidence type="ECO:0000313" key="2">
    <source>
        <dbReference type="EMBL" id="ORZ16044.1"/>
    </source>
</evidence>
<dbReference type="GO" id="GO:0000076">
    <property type="term" value="P:DNA replication checkpoint signaling"/>
    <property type="evidence" value="ECO:0007669"/>
    <property type="project" value="TreeGrafter"/>
</dbReference>
<dbReference type="RefSeq" id="XP_021881391.1">
    <property type="nucleotide sequence ID" value="XM_022027791.1"/>
</dbReference>
<comment type="caution">
    <text evidence="2">The sequence shown here is derived from an EMBL/GenBank/DDBJ whole genome shotgun (WGS) entry which is preliminary data.</text>
</comment>
<dbReference type="GO" id="GO:0031573">
    <property type="term" value="P:mitotic intra-S DNA damage checkpoint signaling"/>
    <property type="evidence" value="ECO:0007669"/>
    <property type="project" value="TreeGrafter"/>
</dbReference>
<keyword evidence="3" id="KW-1185">Reference proteome</keyword>
<dbReference type="GO" id="GO:0071479">
    <property type="term" value="P:cellular response to ionizing radiation"/>
    <property type="evidence" value="ECO:0007669"/>
    <property type="project" value="TreeGrafter"/>
</dbReference>
<proteinExistence type="predicted"/>
<dbReference type="OrthoDB" id="60092at2759"/>
<organism evidence="2 3">
    <name type="scientific">Lobosporangium transversale</name>
    <dbReference type="NCBI Taxonomy" id="64571"/>
    <lineage>
        <taxon>Eukaryota</taxon>
        <taxon>Fungi</taxon>
        <taxon>Fungi incertae sedis</taxon>
        <taxon>Mucoromycota</taxon>
        <taxon>Mortierellomycotina</taxon>
        <taxon>Mortierellomycetes</taxon>
        <taxon>Mortierellales</taxon>
        <taxon>Mortierellaceae</taxon>
        <taxon>Lobosporangium</taxon>
    </lineage>
</organism>
<evidence type="ECO:0000256" key="1">
    <source>
        <dbReference type="SAM" id="MobiDB-lite"/>
    </source>
</evidence>
<dbReference type="EMBL" id="MCFF01000018">
    <property type="protein sequence ID" value="ORZ16044.1"/>
    <property type="molecule type" value="Genomic_DNA"/>
</dbReference>
<protein>
    <submittedName>
        <fullName evidence="2">Rad9-domain-containing protein</fullName>
    </submittedName>
</protein>
<accession>A0A1Y2GQ44</accession>
<sequence length="437" mass="48818">MRAIIPSISIKGFQAVLVCLSKIGDDIVVEARPDRFILSTLNITRSAFATFTFTRVFFESYHLDTTAEAIKHDSSGPYLRCTVLAKALVSACKIRGNVESKIEKLCLFMNSAEGVGENCRLTVEIIFKYGFIKIHKLLYESCPEPLQVLDSIESCSNSWSLPPAALIGFAENFSSKAEEISMKCHQEGVTFKTFLDANEGGLKASGRFGTTVVPINRSALEFYKLQEEVEITFSLKEFKAIIAFAVTLRLPLDGYFDARSRPLLLRVQVESIVSGTFALATVLNEGEAPEPSPIPSKREYEAMKGEDRGTVAQGKSTHDKGHGELDLTQPENALFLDDDSEWLGELNSLEMEETATSAKATTTNTKNNALASVNHPKQERQSSQALQQQQKQQQLYLRVAEDVRIYEDEDEPFEIEEEFLSSSRQSKRARFNFDEDD</sequence>
<dbReference type="Pfam" id="PF04139">
    <property type="entry name" value="Rad9"/>
    <property type="match status" value="1"/>
</dbReference>
<dbReference type="PANTHER" id="PTHR15237">
    <property type="entry name" value="DNA REPAIR PROTEIN RAD9"/>
    <property type="match status" value="1"/>
</dbReference>
<feature type="compositionally biased region" description="Basic and acidic residues" evidence="1">
    <location>
        <begin position="316"/>
        <end position="325"/>
    </location>
</feature>
<dbReference type="GO" id="GO:0006281">
    <property type="term" value="P:DNA repair"/>
    <property type="evidence" value="ECO:0007669"/>
    <property type="project" value="TreeGrafter"/>
</dbReference>
<reference evidence="2 3" key="1">
    <citation type="submission" date="2016-07" db="EMBL/GenBank/DDBJ databases">
        <title>Pervasive Adenine N6-methylation of Active Genes in Fungi.</title>
        <authorList>
            <consortium name="DOE Joint Genome Institute"/>
            <person name="Mondo S.J."/>
            <person name="Dannebaum R.O."/>
            <person name="Kuo R.C."/>
            <person name="Labutti K."/>
            <person name="Haridas S."/>
            <person name="Kuo A."/>
            <person name="Salamov A."/>
            <person name="Ahrendt S.R."/>
            <person name="Lipzen A."/>
            <person name="Sullivan W."/>
            <person name="Andreopoulos W.B."/>
            <person name="Clum A."/>
            <person name="Lindquist E."/>
            <person name="Daum C."/>
            <person name="Ramamoorthy G.K."/>
            <person name="Gryganskyi A."/>
            <person name="Culley D."/>
            <person name="Magnuson J.K."/>
            <person name="James T.Y."/>
            <person name="O'Malley M.A."/>
            <person name="Stajich J.E."/>
            <person name="Spatafora J.W."/>
            <person name="Visel A."/>
            <person name="Grigoriev I.V."/>
        </authorList>
    </citation>
    <scope>NUCLEOTIDE SEQUENCE [LARGE SCALE GENOMIC DNA]</scope>
    <source>
        <strain evidence="2 3">NRRL 3116</strain>
    </source>
</reference>
<gene>
    <name evidence="2" type="ORF">BCR41DRAFT_386434</name>
</gene>
<dbReference type="AlphaFoldDB" id="A0A1Y2GQ44"/>
<dbReference type="Proteomes" id="UP000193648">
    <property type="component" value="Unassembled WGS sequence"/>
</dbReference>
<dbReference type="InterPro" id="IPR007268">
    <property type="entry name" value="Rad9/Ddc1"/>
</dbReference>
<dbReference type="STRING" id="64571.A0A1Y2GQ44"/>
<dbReference type="GeneID" id="33569634"/>
<dbReference type="Gene3D" id="3.70.10.10">
    <property type="match status" value="1"/>
</dbReference>
<name>A0A1Y2GQ44_9FUNG</name>